<dbReference type="Proteomes" id="UP000602004">
    <property type="component" value="Unassembled WGS sequence"/>
</dbReference>
<keyword evidence="1" id="KW-0812">Transmembrane</keyword>
<dbReference type="SUPFAM" id="SSF103473">
    <property type="entry name" value="MFS general substrate transporter"/>
    <property type="match status" value="1"/>
</dbReference>
<keyword evidence="3" id="KW-1185">Reference proteome</keyword>
<protein>
    <recommendedName>
        <fullName evidence="4">MFS transporter</fullName>
    </recommendedName>
</protein>
<comment type="caution">
    <text evidence="2">The sequence shown here is derived from an EMBL/GenBank/DDBJ whole genome shotgun (WGS) entry which is preliminary data.</text>
</comment>
<keyword evidence="1" id="KW-1133">Transmembrane helix</keyword>
<evidence type="ECO:0000256" key="1">
    <source>
        <dbReference type="SAM" id="Phobius"/>
    </source>
</evidence>
<dbReference type="EMBL" id="BMHL01000002">
    <property type="protein sequence ID" value="GGC27356.1"/>
    <property type="molecule type" value="Genomic_DNA"/>
</dbReference>
<name>A0ABQ1LQN2_9BURK</name>
<keyword evidence="1" id="KW-0472">Membrane</keyword>
<organism evidence="2 3">
    <name type="scientific">Paraburkholderia caffeinilytica</name>
    <dbReference type="NCBI Taxonomy" id="1761016"/>
    <lineage>
        <taxon>Bacteria</taxon>
        <taxon>Pseudomonadati</taxon>
        <taxon>Pseudomonadota</taxon>
        <taxon>Betaproteobacteria</taxon>
        <taxon>Burkholderiales</taxon>
        <taxon>Burkholderiaceae</taxon>
        <taxon>Paraburkholderia</taxon>
    </lineage>
</organism>
<evidence type="ECO:0008006" key="4">
    <source>
        <dbReference type="Google" id="ProtNLM"/>
    </source>
</evidence>
<proteinExistence type="predicted"/>
<evidence type="ECO:0000313" key="2">
    <source>
        <dbReference type="EMBL" id="GGC27356.1"/>
    </source>
</evidence>
<sequence length="54" mass="6304">MNPSITNTRAGKRYTYEWYVVAICMLAYVFSFIDRQVLAPMIEPIKHDLHLTDA</sequence>
<evidence type="ECO:0000313" key="3">
    <source>
        <dbReference type="Proteomes" id="UP000602004"/>
    </source>
</evidence>
<reference evidence="3" key="1">
    <citation type="journal article" date="2019" name="Int. J. Syst. Evol. Microbiol.">
        <title>The Global Catalogue of Microorganisms (GCM) 10K type strain sequencing project: providing services to taxonomists for standard genome sequencing and annotation.</title>
        <authorList>
            <consortium name="The Broad Institute Genomics Platform"/>
            <consortium name="The Broad Institute Genome Sequencing Center for Infectious Disease"/>
            <person name="Wu L."/>
            <person name="Ma J."/>
        </authorList>
    </citation>
    <scope>NUCLEOTIDE SEQUENCE [LARGE SCALE GENOMIC DNA]</scope>
    <source>
        <strain evidence="3">CGMCC 1.15103</strain>
    </source>
</reference>
<feature type="transmembrane region" description="Helical" evidence="1">
    <location>
        <begin position="16"/>
        <end position="33"/>
    </location>
</feature>
<gene>
    <name evidence="2" type="ORF">GCM10011400_12240</name>
</gene>
<accession>A0ABQ1LQN2</accession>
<dbReference type="InterPro" id="IPR036259">
    <property type="entry name" value="MFS_trans_sf"/>
</dbReference>